<dbReference type="AlphaFoldDB" id="A0A4Y9ZP90"/>
<keyword evidence="5" id="KW-0560">Oxidoreductase</keyword>
<evidence type="ECO:0000256" key="3">
    <source>
        <dbReference type="ARBA" id="ARBA00022630"/>
    </source>
</evidence>
<keyword evidence="4" id="KW-0274">FAD</keyword>
<feature type="domain" description="FAD-binding oxidoreductase/transferase type 4 C-terminal" evidence="9">
    <location>
        <begin position="44"/>
        <end position="167"/>
    </location>
</feature>
<dbReference type="EMBL" id="SFCI01001483">
    <property type="protein sequence ID" value="TFY75651.1"/>
    <property type="molecule type" value="Genomic_DNA"/>
</dbReference>
<dbReference type="STRING" id="135208.A0A4Y9ZP90"/>
<keyword evidence="3" id="KW-0285">Flavoprotein</keyword>
<dbReference type="SUPFAM" id="SSF55103">
    <property type="entry name" value="FAD-linked oxidases, C-terminal domain"/>
    <property type="match status" value="1"/>
</dbReference>
<keyword evidence="11" id="KW-1185">Reference proteome</keyword>
<dbReference type="GO" id="GO:0050660">
    <property type="term" value="F:flavin adenine dinucleotide binding"/>
    <property type="evidence" value="ECO:0007669"/>
    <property type="project" value="InterPro"/>
</dbReference>
<comment type="cofactor">
    <cofactor evidence="1">
        <name>FAD</name>
        <dbReference type="ChEBI" id="CHEBI:57692"/>
    </cofactor>
</comment>
<dbReference type="InterPro" id="IPR016164">
    <property type="entry name" value="FAD-linked_Oxase-like_C"/>
</dbReference>
<feature type="transmembrane region" description="Helical" evidence="8">
    <location>
        <begin position="169"/>
        <end position="189"/>
    </location>
</feature>
<name>A0A4Y9ZP90_9AGAM</name>
<protein>
    <recommendedName>
        <fullName evidence="6">D-lactate dehydrogenase (cytochrome)</fullName>
        <ecNumber evidence="6">1.1.2.4</ecNumber>
    </recommendedName>
</protein>
<evidence type="ECO:0000256" key="1">
    <source>
        <dbReference type="ARBA" id="ARBA00001974"/>
    </source>
</evidence>
<reference evidence="10 11" key="1">
    <citation type="submission" date="2019-02" db="EMBL/GenBank/DDBJ databases">
        <title>Genome sequencing of the rare red list fungi Hericium alpestre (H. flagellum).</title>
        <authorList>
            <person name="Buettner E."/>
            <person name="Kellner H."/>
        </authorList>
    </citation>
    <scope>NUCLEOTIDE SEQUENCE [LARGE SCALE GENOMIC DNA]</scope>
    <source>
        <strain evidence="10 11">DSM 108284</strain>
    </source>
</reference>
<dbReference type="FunFam" id="3.30.70.2740:FF:000001">
    <property type="entry name" value="D-lactate dehydrogenase mitochondrial"/>
    <property type="match status" value="1"/>
</dbReference>
<evidence type="ECO:0000256" key="6">
    <source>
        <dbReference type="ARBA" id="ARBA00038897"/>
    </source>
</evidence>
<evidence type="ECO:0000259" key="9">
    <source>
        <dbReference type="Pfam" id="PF02913"/>
    </source>
</evidence>
<comment type="catalytic activity">
    <reaction evidence="7">
        <text>(R)-lactate + 2 Fe(III)-[cytochrome c] = 2 Fe(II)-[cytochrome c] + pyruvate + 2 H(+)</text>
        <dbReference type="Rhea" id="RHEA:13521"/>
        <dbReference type="Rhea" id="RHEA-COMP:10350"/>
        <dbReference type="Rhea" id="RHEA-COMP:14399"/>
        <dbReference type="ChEBI" id="CHEBI:15361"/>
        <dbReference type="ChEBI" id="CHEBI:15378"/>
        <dbReference type="ChEBI" id="CHEBI:16004"/>
        <dbReference type="ChEBI" id="CHEBI:29033"/>
        <dbReference type="ChEBI" id="CHEBI:29034"/>
        <dbReference type="EC" id="1.1.2.4"/>
    </reaction>
</comment>
<evidence type="ECO:0000256" key="8">
    <source>
        <dbReference type="SAM" id="Phobius"/>
    </source>
</evidence>
<evidence type="ECO:0000313" key="11">
    <source>
        <dbReference type="Proteomes" id="UP000298061"/>
    </source>
</evidence>
<proteinExistence type="inferred from homology"/>
<comment type="caution">
    <text evidence="10">The sequence shown here is derived from an EMBL/GenBank/DDBJ whole genome shotgun (WGS) entry which is preliminary data.</text>
</comment>
<dbReference type="PANTHER" id="PTHR11748">
    <property type="entry name" value="D-LACTATE DEHYDROGENASE"/>
    <property type="match status" value="1"/>
</dbReference>
<dbReference type="PANTHER" id="PTHR11748:SF111">
    <property type="entry name" value="D-LACTATE DEHYDROGENASE, MITOCHONDRIAL-RELATED"/>
    <property type="match status" value="1"/>
</dbReference>
<dbReference type="GO" id="GO:0005739">
    <property type="term" value="C:mitochondrion"/>
    <property type="evidence" value="ECO:0007669"/>
    <property type="project" value="TreeGrafter"/>
</dbReference>
<keyword evidence="8" id="KW-0812">Transmembrane</keyword>
<dbReference type="GO" id="GO:1903457">
    <property type="term" value="P:lactate catabolic process"/>
    <property type="evidence" value="ECO:0007669"/>
    <property type="project" value="TreeGrafter"/>
</dbReference>
<dbReference type="InterPro" id="IPR016171">
    <property type="entry name" value="Vanillyl_alc_oxidase_C-sub2"/>
</dbReference>
<dbReference type="Pfam" id="PF02913">
    <property type="entry name" value="FAD-oxidase_C"/>
    <property type="match status" value="1"/>
</dbReference>
<sequence length="208" mass="22773">MHSAGDNVHRIKVDEKEEICITTHSNGGLIVSQLLPDRVLWSLPKQGDRLWTTDVCVPVSKLPELVYKTQKDMNEHGVTATIVGHVGDGNFHSFMLFHDDKELEKLSLTSSAKQMCSAQRVSGTGEHGVGLGKKEYLVGELGEGTVELMRSIKQTIDPLNIMNPGKVTLIHVLILMHVTMLIMIALLVVSSAEPSEVADKAVTRDKAV</sequence>
<comment type="similarity">
    <text evidence="2">Belongs to the FAD-binding oxidoreductase/transferase type 4 family.</text>
</comment>
<dbReference type="EC" id="1.1.2.4" evidence="6"/>
<keyword evidence="8" id="KW-0472">Membrane</keyword>
<dbReference type="Gene3D" id="1.10.45.10">
    <property type="entry name" value="Vanillyl-alcohol Oxidase, Chain A, domain 4"/>
    <property type="match status" value="1"/>
</dbReference>
<dbReference type="Proteomes" id="UP000298061">
    <property type="component" value="Unassembled WGS sequence"/>
</dbReference>
<evidence type="ECO:0000256" key="7">
    <source>
        <dbReference type="ARBA" id="ARBA00051436"/>
    </source>
</evidence>
<dbReference type="OrthoDB" id="7786253at2759"/>
<dbReference type="GO" id="GO:0004458">
    <property type="term" value="F:D-lactate dehydrogenase (cytochrome) activity"/>
    <property type="evidence" value="ECO:0007669"/>
    <property type="project" value="UniProtKB-EC"/>
</dbReference>
<evidence type="ECO:0000256" key="4">
    <source>
        <dbReference type="ARBA" id="ARBA00022827"/>
    </source>
</evidence>
<dbReference type="Gene3D" id="3.30.70.2740">
    <property type="match status" value="1"/>
</dbReference>
<accession>A0A4Y9ZP90</accession>
<dbReference type="FunFam" id="1.10.45.10:FF:000001">
    <property type="entry name" value="D-lactate dehydrogenase mitochondrial"/>
    <property type="match status" value="1"/>
</dbReference>
<gene>
    <name evidence="10" type="ORF">EWM64_g8361</name>
</gene>
<dbReference type="InterPro" id="IPR004113">
    <property type="entry name" value="FAD-bd_oxidored_4_C"/>
</dbReference>
<keyword evidence="8" id="KW-1133">Transmembrane helix</keyword>
<evidence type="ECO:0000313" key="10">
    <source>
        <dbReference type="EMBL" id="TFY75651.1"/>
    </source>
</evidence>
<evidence type="ECO:0000256" key="2">
    <source>
        <dbReference type="ARBA" id="ARBA00008000"/>
    </source>
</evidence>
<evidence type="ECO:0000256" key="5">
    <source>
        <dbReference type="ARBA" id="ARBA00023002"/>
    </source>
</evidence>
<dbReference type="GO" id="GO:0008720">
    <property type="term" value="F:D-lactate dehydrogenase (NAD+) activity"/>
    <property type="evidence" value="ECO:0007669"/>
    <property type="project" value="TreeGrafter"/>
</dbReference>
<organism evidence="10 11">
    <name type="scientific">Hericium alpestre</name>
    <dbReference type="NCBI Taxonomy" id="135208"/>
    <lineage>
        <taxon>Eukaryota</taxon>
        <taxon>Fungi</taxon>
        <taxon>Dikarya</taxon>
        <taxon>Basidiomycota</taxon>
        <taxon>Agaricomycotina</taxon>
        <taxon>Agaricomycetes</taxon>
        <taxon>Russulales</taxon>
        <taxon>Hericiaceae</taxon>
        <taxon>Hericium</taxon>
    </lineage>
</organism>